<reference evidence="1 2" key="1">
    <citation type="submission" date="2009-04" db="EMBL/GenBank/DDBJ databases">
        <authorList>
            <person name="Weinstock G."/>
            <person name="Sodergren E."/>
            <person name="Clifton S."/>
            <person name="Fulton L."/>
            <person name="Fulton B."/>
            <person name="Courtney L."/>
            <person name="Fronick C."/>
            <person name="Harrison M."/>
            <person name="Strong C."/>
            <person name="Farmer C."/>
            <person name="Delahaunty K."/>
            <person name="Markovic C."/>
            <person name="Hall O."/>
            <person name="Minx P."/>
            <person name="Tomlinson C."/>
            <person name="Mitreva M."/>
            <person name="Nelson J."/>
            <person name="Hou S."/>
            <person name="Wollam A."/>
            <person name="Pepin K.H."/>
            <person name="Johnson M."/>
            <person name="Bhonagiri V."/>
            <person name="Nash W.E."/>
            <person name="Warren W."/>
            <person name="Chinwalla A."/>
            <person name="Mardis E.R."/>
            <person name="Wilson R.K."/>
        </authorList>
    </citation>
    <scope>NUCLEOTIDE SEQUENCE [LARGE SCALE GENOMIC DNA]</scope>
    <source>
        <strain evidence="1 2">DSM 13280</strain>
    </source>
</reference>
<organism evidence="1 2">
    <name type="scientific">Collinsella intestinalis DSM 13280</name>
    <dbReference type="NCBI Taxonomy" id="521003"/>
    <lineage>
        <taxon>Bacteria</taxon>
        <taxon>Bacillati</taxon>
        <taxon>Actinomycetota</taxon>
        <taxon>Coriobacteriia</taxon>
        <taxon>Coriobacteriales</taxon>
        <taxon>Coriobacteriaceae</taxon>
        <taxon>Collinsella</taxon>
    </lineage>
</organism>
<dbReference type="EMBL" id="ABXH02000036">
    <property type="protein sequence ID" value="EEP43811.1"/>
    <property type="molecule type" value="Genomic_DNA"/>
</dbReference>
<comment type="caution">
    <text evidence="1">The sequence shown here is derived from an EMBL/GenBank/DDBJ whole genome shotgun (WGS) entry which is preliminary data.</text>
</comment>
<dbReference type="AlphaFoldDB" id="C4FBJ8"/>
<accession>C4FBJ8</accession>
<name>C4FBJ8_9ACTN</name>
<evidence type="ECO:0000313" key="2">
    <source>
        <dbReference type="Proteomes" id="UP000003295"/>
    </source>
</evidence>
<evidence type="ECO:0000313" key="1">
    <source>
        <dbReference type="EMBL" id="EEP43811.1"/>
    </source>
</evidence>
<protein>
    <submittedName>
        <fullName evidence="1">Uncharacterized protein</fullName>
    </submittedName>
</protein>
<sequence length="66" mass="7534">MFASKRRHSSPCCTQYGVRGTAETAKRREHNARCFASAKTKHHRPGQFLPVTEDGACKRHNSYKSR</sequence>
<dbReference type="HOGENOM" id="CLU_2823698_0_0_11"/>
<dbReference type="STRING" id="521003.COLINT_03458"/>
<dbReference type="Proteomes" id="UP000003295">
    <property type="component" value="Unassembled WGS sequence"/>
</dbReference>
<proteinExistence type="predicted"/>
<gene>
    <name evidence="1" type="ORF">COLINT_03458</name>
</gene>